<evidence type="ECO:0000313" key="5">
    <source>
        <dbReference type="RefSeq" id="XP_022236088.1"/>
    </source>
</evidence>
<reference evidence="5" key="1">
    <citation type="submission" date="2025-08" db="UniProtKB">
        <authorList>
            <consortium name="RefSeq"/>
        </authorList>
    </citation>
    <scope>IDENTIFICATION</scope>
    <source>
        <tissue evidence="5">Muscle</tissue>
    </source>
</reference>
<evidence type="ECO:0000259" key="3">
    <source>
        <dbReference type="PROSITE" id="PS50041"/>
    </source>
</evidence>
<dbReference type="InterPro" id="IPR018378">
    <property type="entry name" value="C-type_lectin_CS"/>
</dbReference>
<dbReference type="PROSITE" id="PS50041">
    <property type="entry name" value="C_TYPE_LECTIN_2"/>
    <property type="match status" value="3"/>
</dbReference>
<feature type="transmembrane region" description="Helical" evidence="2">
    <location>
        <begin position="384"/>
        <end position="409"/>
    </location>
</feature>
<dbReference type="Gene3D" id="3.10.100.10">
    <property type="entry name" value="Mannose-Binding Protein A, subunit A"/>
    <property type="match status" value="3"/>
</dbReference>
<dbReference type="InterPro" id="IPR001304">
    <property type="entry name" value="C-type_lectin-like"/>
</dbReference>
<keyword evidence="1" id="KW-1015">Disulfide bond</keyword>
<sequence length="451" mass="51211">MLLYNPFNVWIGLSKLSSAGITSRIFGWVDNTRVSFVNWAPGSPRYYWKRCVTMIAASIRAGKWIDSSCSENQGYVCQQYKDQNLPEQNVNYYCNGSLSNYVSYGQGCYRVYNSKNTWKDAEYYCQEEKGHLASVVSPYEQAFLHLFLKKTSSNTWIGFGSKTDENRFRWTDQWPVYFTNWGRGQPVTSTSSSQQLCVSFLKNGPWNVTSCEEKLPFVCKVNIDDPPIILEPVEGECPNNLTDWLDVEGHYCYYIDNKSVKQWGEASRKCLIQNATLASFHSEHELKIMQPYLSLAKTDLWIGLVQKADGGFRWMDYSPVDYTNWGEGEPNDVSVDHCVLLRTQDTTWKTMKCNVNVGHICMVKKVPGNSHKKEKDEEHSSKVLASWAVVVICLSIVTLVAVITSLCFYRLKKISTSTKLPLSFDNIMHTSGSDTLSYPALSSSSVTPPTS</sequence>
<dbReference type="SUPFAM" id="SSF56436">
    <property type="entry name" value="C-type lectin-like"/>
    <property type="match status" value="3"/>
</dbReference>
<evidence type="ECO:0000256" key="1">
    <source>
        <dbReference type="ARBA" id="ARBA00023157"/>
    </source>
</evidence>
<keyword evidence="2" id="KW-0812">Transmembrane</keyword>
<feature type="domain" description="C-type lectin" evidence="3">
    <location>
        <begin position="1"/>
        <end position="78"/>
    </location>
</feature>
<dbReference type="InterPro" id="IPR016186">
    <property type="entry name" value="C-type_lectin-like/link_sf"/>
</dbReference>
<dbReference type="GeneID" id="111083717"/>
<keyword evidence="4" id="KW-1185">Reference proteome</keyword>
<feature type="domain" description="C-type lectin" evidence="3">
    <location>
        <begin position="248"/>
        <end position="362"/>
    </location>
</feature>
<name>A0ABM1RXI3_LIMPO</name>
<dbReference type="PANTHER" id="PTHR22803">
    <property type="entry name" value="MANNOSE, PHOSPHOLIPASE, LECTIN RECEPTOR RELATED"/>
    <property type="match status" value="1"/>
</dbReference>
<dbReference type="SMART" id="SM00034">
    <property type="entry name" value="CLECT"/>
    <property type="match status" value="2"/>
</dbReference>
<dbReference type="InterPro" id="IPR050111">
    <property type="entry name" value="C-type_lectin/snaclec_domain"/>
</dbReference>
<organism evidence="4 5">
    <name type="scientific">Limulus polyphemus</name>
    <name type="common">Atlantic horseshoe crab</name>
    <dbReference type="NCBI Taxonomy" id="6850"/>
    <lineage>
        <taxon>Eukaryota</taxon>
        <taxon>Metazoa</taxon>
        <taxon>Ecdysozoa</taxon>
        <taxon>Arthropoda</taxon>
        <taxon>Chelicerata</taxon>
        <taxon>Merostomata</taxon>
        <taxon>Xiphosura</taxon>
        <taxon>Limulidae</taxon>
        <taxon>Limulus</taxon>
    </lineage>
</organism>
<evidence type="ECO:0000256" key="2">
    <source>
        <dbReference type="SAM" id="Phobius"/>
    </source>
</evidence>
<keyword evidence="2" id="KW-0472">Membrane</keyword>
<dbReference type="PROSITE" id="PS00615">
    <property type="entry name" value="C_TYPE_LECTIN_1"/>
    <property type="match status" value="1"/>
</dbReference>
<dbReference type="CDD" id="cd00037">
    <property type="entry name" value="CLECT"/>
    <property type="match status" value="3"/>
</dbReference>
<dbReference type="RefSeq" id="XP_022236088.1">
    <property type="nucleotide sequence ID" value="XM_022380380.1"/>
</dbReference>
<gene>
    <name evidence="5" type="primary">LOC111083717</name>
</gene>
<feature type="domain" description="C-type lectin" evidence="3">
    <location>
        <begin position="104"/>
        <end position="220"/>
    </location>
</feature>
<accession>A0ABM1RXI3</accession>
<dbReference type="InterPro" id="IPR016187">
    <property type="entry name" value="CTDL_fold"/>
</dbReference>
<evidence type="ECO:0000313" key="4">
    <source>
        <dbReference type="Proteomes" id="UP000694941"/>
    </source>
</evidence>
<proteinExistence type="predicted"/>
<keyword evidence="2" id="KW-1133">Transmembrane helix</keyword>
<dbReference type="Pfam" id="PF00059">
    <property type="entry name" value="Lectin_C"/>
    <property type="match status" value="3"/>
</dbReference>
<dbReference type="Proteomes" id="UP000694941">
    <property type="component" value="Unplaced"/>
</dbReference>
<protein>
    <submittedName>
        <fullName evidence="5">Macrophage mannose receptor 1-like</fullName>
    </submittedName>
</protein>